<name>A0ABP8IAU3_9BACT</name>
<accession>A0ABP8IAU3</accession>
<feature type="domain" description="HTH marR-type" evidence="4">
    <location>
        <begin position="7"/>
        <end position="141"/>
    </location>
</feature>
<proteinExistence type="predicted"/>
<dbReference type="PANTHER" id="PTHR42756">
    <property type="entry name" value="TRANSCRIPTIONAL REGULATOR, MARR"/>
    <property type="match status" value="1"/>
</dbReference>
<dbReference type="Gene3D" id="1.10.10.10">
    <property type="entry name" value="Winged helix-like DNA-binding domain superfamily/Winged helix DNA-binding domain"/>
    <property type="match status" value="1"/>
</dbReference>
<comment type="caution">
    <text evidence="5">The sequence shown here is derived from an EMBL/GenBank/DDBJ whole genome shotgun (WGS) entry which is preliminary data.</text>
</comment>
<sequence length="148" mass="16797">MHRETPAQTVLYTLEKAIKGYRRLCQQNIDQVMDNLTVDQGLALMVLSKHPALSQQELAELVFKDKASITRIIELLVQKSLLARAERSTDRRKSVLRLTDRGRQTLVQLSATIQLNQQTALQGLSEDELTQFDVTLRKIIANCTSPRP</sequence>
<evidence type="ECO:0000259" key="4">
    <source>
        <dbReference type="PROSITE" id="PS50995"/>
    </source>
</evidence>
<reference evidence="6" key="1">
    <citation type="journal article" date="2019" name="Int. J. Syst. Evol. Microbiol.">
        <title>The Global Catalogue of Microorganisms (GCM) 10K type strain sequencing project: providing services to taxonomists for standard genome sequencing and annotation.</title>
        <authorList>
            <consortium name="The Broad Institute Genomics Platform"/>
            <consortium name="The Broad Institute Genome Sequencing Center for Infectious Disease"/>
            <person name="Wu L."/>
            <person name="Ma J."/>
        </authorList>
    </citation>
    <scope>NUCLEOTIDE SEQUENCE [LARGE SCALE GENOMIC DNA]</scope>
    <source>
        <strain evidence="6">JCM 17923</strain>
    </source>
</reference>
<evidence type="ECO:0000313" key="5">
    <source>
        <dbReference type="EMBL" id="GAA4354967.1"/>
    </source>
</evidence>
<gene>
    <name evidence="5" type="primary">sylA</name>
    <name evidence="5" type="ORF">GCM10023185_17330</name>
</gene>
<dbReference type="PRINTS" id="PR00598">
    <property type="entry name" value="HTHMARR"/>
</dbReference>
<evidence type="ECO:0000256" key="1">
    <source>
        <dbReference type="ARBA" id="ARBA00023015"/>
    </source>
</evidence>
<evidence type="ECO:0000313" key="6">
    <source>
        <dbReference type="Proteomes" id="UP001501153"/>
    </source>
</evidence>
<dbReference type="PROSITE" id="PS50995">
    <property type="entry name" value="HTH_MARR_2"/>
    <property type="match status" value="1"/>
</dbReference>
<evidence type="ECO:0000256" key="2">
    <source>
        <dbReference type="ARBA" id="ARBA00023125"/>
    </source>
</evidence>
<dbReference type="PANTHER" id="PTHR42756:SF1">
    <property type="entry name" value="TRANSCRIPTIONAL REPRESSOR OF EMRAB OPERON"/>
    <property type="match status" value="1"/>
</dbReference>
<keyword evidence="6" id="KW-1185">Reference proteome</keyword>
<keyword evidence="1" id="KW-0805">Transcription regulation</keyword>
<dbReference type="Proteomes" id="UP001501153">
    <property type="component" value="Unassembled WGS sequence"/>
</dbReference>
<keyword evidence="2" id="KW-0238">DNA-binding</keyword>
<dbReference type="InterPro" id="IPR036388">
    <property type="entry name" value="WH-like_DNA-bd_sf"/>
</dbReference>
<dbReference type="InterPro" id="IPR000835">
    <property type="entry name" value="HTH_MarR-typ"/>
</dbReference>
<dbReference type="Pfam" id="PF12802">
    <property type="entry name" value="MarR_2"/>
    <property type="match status" value="1"/>
</dbReference>
<organism evidence="5 6">
    <name type="scientific">Hymenobacter saemangeumensis</name>
    <dbReference type="NCBI Taxonomy" id="1084522"/>
    <lineage>
        <taxon>Bacteria</taxon>
        <taxon>Pseudomonadati</taxon>
        <taxon>Bacteroidota</taxon>
        <taxon>Cytophagia</taxon>
        <taxon>Cytophagales</taxon>
        <taxon>Hymenobacteraceae</taxon>
        <taxon>Hymenobacter</taxon>
    </lineage>
</organism>
<dbReference type="InterPro" id="IPR036390">
    <property type="entry name" value="WH_DNA-bd_sf"/>
</dbReference>
<dbReference type="EMBL" id="BAABGZ010000017">
    <property type="protein sequence ID" value="GAA4354967.1"/>
    <property type="molecule type" value="Genomic_DNA"/>
</dbReference>
<dbReference type="RefSeq" id="WP_345235632.1">
    <property type="nucleotide sequence ID" value="NZ_BAABGZ010000017.1"/>
</dbReference>
<dbReference type="SMART" id="SM00347">
    <property type="entry name" value="HTH_MARR"/>
    <property type="match status" value="1"/>
</dbReference>
<protein>
    <submittedName>
        <fullName evidence="5">Transcriptional regulator SylA</fullName>
    </submittedName>
</protein>
<dbReference type="PROSITE" id="PS01117">
    <property type="entry name" value="HTH_MARR_1"/>
    <property type="match status" value="1"/>
</dbReference>
<dbReference type="SUPFAM" id="SSF46785">
    <property type="entry name" value="Winged helix' DNA-binding domain"/>
    <property type="match status" value="1"/>
</dbReference>
<dbReference type="InterPro" id="IPR023187">
    <property type="entry name" value="Tscrpt_reg_MarR-type_CS"/>
</dbReference>
<keyword evidence="3" id="KW-0804">Transcription</keyword>
<evidence type="ECO:0000256" key="3">
    <source>
        <dbReference type="ARBA" id="ARBA00023163"/>
    </source>
</evidence>